<organism evidence="6 7">
    <name type="scientific">Paenibacillus aurantius</name>
    <dbReference type="NCBI Taxonomy" id="2918900"/>
    <lineage>
        <taxon>Bacteria</taxon>
        <taxon>Bacillati</taxon>
        <taxon>Bacillota</taxon>
        <taxon>Bacilli</taxon>
        <taxon>Bacillales</taxon>
        <taxon>Paenibacillaceae</taxon>
        <taxon>Paenibacillus</taxon>
    </lineage>
</organism>
<dbReference type="Gene3D" id="1.10.10.60">
    <property type="entry name" value="Homeodomain-like"/>
    <property type="match status" value="2"/>
</dbReference>
<dbReference type="AlphaFoldDB" id="A0AA96LHB4"/>
<dbReference type="Pfam" id="PF12833">
    <property type="entry name" value="HTH_18"/>
    <property type="match status" value="1"/>
</dbReference>
<dbReference type="InterPro" id="IPR018060">
    <property type="entry name" value="HTH_AraC"/>
</dbReference>
<keyword evidence="7" id="KW-1185">Reference proteome</keyword>
<dbReference type="Pfam" id="PF17853">
    <property type="entry name" value="GGDEF_2"/>
    <property type="match status" value="1"/>
</dbReference>
<feature type="transmembrane region" description="Helical" evidence="4">
    <location>
        <begin position="20"/>
        <end position="41"/>
    </location>
</feature>
<dbReference type="Proteomes" id="UP001305702">
    <property type="component" value="Chromosome"/>
</dbReference>
<evidence type="ECO:0000256" key="3">
    <source>
        <dbReference type="ARBA" id="ARBA00023163"/>
    </source>
</evidence>
<dbReference type="GO" id="GO:0043565">
    <property type="term" value="F:sequence-specific DNA binding"/>
    <property type="evidence" value="ECO:0007669"/>
    <property type="project" value="InterPro"/>
</dbReference>
<sequence>MTPSIRKWLRYNLANTQTRLVLVLTVSVFLIILAVSLTSYYTSKSVLQEELSEPQRQMLQLNMNVIDESIKESDQVAIQVALNQNIYTFLTSEAQTSYANISQLYQFLSTLISNSTSIKSIYVYDRTRGSFVSIPQGYSSSRLTFVDSEWVGVADEFGDKMTVIKKREVPEGAGGKGSGVTLFRKIMIQGQFKGIVAVNLNDDKLFAKLSPPVLNNLNRMRYIIDEEDQVLYSVSNYDFDESAIRQALKELREDGSGDITHQNRKLLVNQLVSPVTGWKYVSIVVQDSLLAKSKTVRNAVLIVSLAALALGGMTIYYINAASFRPVRRLKQLFSDYSRKSAEPEGIDLEKLAGELLSNHAHLSQLVRETLSEASSKLLYDMYTGNITGKREMEEKWSRYFADWTPEPVTAAILSIDRYGEWARTYSGADQSLLKFAAANIVGELFEQNGRVLCADIGKDKLAVLLQPREAGMEPGRKLEEAIQVIFRLLKFKVSIGISTPQAEIARLPQALLEAKNALTYRLYEGYGKLLPFGQVSGHEVREPVGDGGLVEELTRRIESGDEAGALETAGRIIEEVRSQYGYPTAALSYLRTALESVEQLRQAEEDSAADYPSERLDTLDLDDIREELVHRVKPLVQRYHRLVQSKDFLTCQRMIEYMKQHLGEPIGIPEIADEAGISGSLASQLFKQETGETIYNYLTRLRMEKAAELLLKTESKISDIALMVGYQHENSFIRSFRKFKDITPGKYRDMMRTRMDAMLE</sequence>
<evidence type="ECO:0000313" key="7">
    <source>
        <dbReference type="Proteomes" id="UP001305702"/>
    </source>
</evidence>
<dbReference type="PRINTS" id="PR00032">
    <property type="entry name" value="HTHARAC"/>
</dbReference>
<evidence type="ECO:0000313" key="6">
    <source>
        <dbReference type="EMBL" id="WNQ13298.1"/>
    </source>
</evidence>
<keyword evidence="1" id="KW-0805">Transcription regulation</keyword>
<dbReference type="PANTHER" id="PTHR43280:SF28">
    <property type="entry name" value="HTH-TYPE TRANSCRIPTIONAL ACTIVATOR RHAS"/>
    <property type="match status" value="1"/>
</dbReference>
<evidence type="ECO:0000256" key="2">
    <source>
        <dbReference type="ARBA" id="ARBA00023125"/>
    </source>
</evidence>
<reference evidence="6 7" key="1">
    <citation type="submission" date="2022-02" db="EMBL/GenBank/DDBJ databases">
        <title>Paenibacillus sp. MBLB1776 Whole Genome Shotgun Sequencing.</title>
        <authorList>
            <person name="Hwang C.Y."/>
            <person name="Cho E.-S."/>
            <person name="Seo M.-J."/>
        </authorList>
    </citation>
    <scope>NUCLEOTIDE SEQUENCE [LARGE SCALE GENOMIC DNA]</scope>
    <source>
        <strain evidence="6 7">MBLB1776</strain>
    </source>
</reference>
<dbReference type="GO" id="GO:0003700">
    <property type="term" value="F:DNA-binding transcription factor activity"/>
    <property type="evidence" value="ECO:0007669"/>
    <property type="project" value="InterPro"/>
</dbReference>
<keyword evidence="4" id="KW-0812">Transmembrane</keyword>
<dbReference type="InterPro" id="IPR018062">
    <property type="entry name" value="HTH_AraC-typ_CS"/>
</dbReference>
<gene>
    <name evidence="6" type="ORF">MJA45_09810</name>
</gene>
<dbReference type="InterPro" id="IPR009057">
    <property type="entry name" value="Homeodomain-like_sf"/>
</dbReference>
<dbReference type="PANTHER" id="PTHR43280">
    <property type="entry name" value="ARAC-FAMILY TRANSCRIPTIONAL REGULATOR"/>
    <property type="match status" value="1"/>
</dbReference>
<dbReference type="PROSITE" id="PS00041">
    <property type="entry name" value="HTH_ARAC_FAMILY_1"/>
    <property type="match status" value="1"/>
</dbReference>
<accession>A0AA96LHB4</accession>
<dbReference type="SUPFAM" id="SSF46689">
    <property type="entry name" value="Homeodomain-like"/>
    <property type="match status" value="2"/>
</dbReference>
<dbReference type="KEGG" id="paun:MJA45_09810"/>
<feature type="domain" description="HTH araC/xylS-type" evidence="5">
    <location>
        <begin position="652"/>
        <end position="750"/>
    </location>
</feature>
<dbReference type="PROSITE" id="PS01124">
    <property type="entry name" value="HTH_ARAC_FAMILY_2"/>
    <property type="match status" value="1"/>
</dbReference>
<evidence type="ECO:0000259" key="5">
    <source>
        <dbReference type="PROSITE" id="PS01124"/>
    </source>
</evidence>
<dbReference type="EMBL" id="CP130318">
    <property type="protein sequence ID" value="WNQ13298.1"/>
    <property type="molecule type" value="Genomic_DNA"/>
</dbReference>
<dbReference type="SMART" id="SM00342">
    <property type="entry name" value="HTH_ARAC"/>
    <property type="match status" value="1"/>
</dbReference>
<name>A0AA96LHB4_9BACL</name>
<dbReference type="InterPro" id="IPR020449">
    <property type="entry name" value="Tscrpt_reg_AraC-type_HTH"/>
</dbReference>
<feature type="transmembrane region" description="Helical" evidence="4">
    <location>
        <begin position="299"/>
        <end position="318"/>
    </location>
</feature>
<evidence type="ECO:0000256" key="1">
    <source>
        <dbReference type="ARBA" id="ARBA00023015"/>
    </source>
</evidence>
<keyword evidence="3" id="KW-0804">Transcription</keyword>
<keyword evidence="4" id="KW-1133">Transmembrane helix</keyword>
<keyword evidence="4" id="KW-0472">Membrane</keyword>
<proteinExistence type="predicted"/>
<evidence type="ECO:0000256" key="4">
    <source>
        <dbReference type="SAM" id="Phobius"/>
    </source>
</evidence>
<dbReference type="RefSeq" id="WP_315607078.1">
    <property type="nucleotide sequence ID" value="NZ_CP130318.1"/>
</dbReference>
<dbReference type="InterPro" id="IPR041522">
    <property type="entry name" value="CdaR_GGDEF"/>
</dbReference>
<keyword evidence="2" id="KW-0238">DNA-binding</keyword>
<protein>
    <submittedName>
        <fullName evidence="6">Helix-turn-helix domain-containing protein</fullName>
    </submittedName>
</protein>